<dbReference type="EC" id="2.6.1.1" evidence="2"/>
<keyword evidence="2" id="KW-0808">Transferase</keyword>
<organism evidence="2 3">
    <name type="scientific">Bifidobacterium scardovii</name>
    <dbReference type="NCBI Taxonomy" id="158787"/>
    <lineage>
        <taxon>Bacteria</taxon>
        <taxon>Bacillati</taxon>
        <taxon>Actinomycetota</taxon>
        <taxon>Actinomycetes</taxon>
        <taxon>Bifidobacteriales</taxon>
        <taxon>Bifidobacteriaceae</taxon>
        <taxon>Bifidobacterium</taxon>
    </lineage>
</organism>
<keyword evidence="3" id="KW-1185">Reference proteome</keyword>
<dbReference type="OrthoDB" id="9763453at2"/>
<dbReference type="Proteomes" id="UP000029033">
    <property type="component" value="Unassembled WGS sequence"/>
</dbReference>
<dbReference type="SUPFAM" id="SSF53383">
    <property type="entry name" value="PLP-dependent transferases"/>
    <property type="match status" value="1"/>
</dbReference>
<protein>
    <submittedName>
        <fullName evidence="2">Aspartate aminotransferase</fullName>
        <ecNumber evidence="2">2.6.1.1</ecNumber>
    </submittedName>
</protein>
<evidence type="ECO:0000259" key="1">
    <source>
        <dbReference type="Pfam" id="PF00155"/>
    </source>
</evidence>
<dbReference type="PANTHER" id="PTHR42691">
    <property type="entry name" value="ASPARTATE AMINOTRANSFERASE YHDR-RELATED"/>
    <property type="match status" value="1"/>
</dbReference>
<dbReference type="InterPro" id="IPR015421">
    <property type="entry name" value="PyrdxlP-dep_Trfase_major"/>
</dbReference>
<name>A0A087D3B0_9BIFI</name>
<dbReference type="GO" id="GO:0030170">
    <property type="term" value="F:pyridoxal phosphate binding"/>
    <property type="evidence" value="ECO:0007669"/>
    <property type="project" value="InterPro"/>
</dbReference>
<reference evidence="2 3" key="1">
    <citation type="submission" date="2014-03" db="EMBL/GenBank/DDBJ databases">
        <title>Genomics of Bifidobacteria.</title>
        <authorList>
            <person name="Ventura M."/>
            <person name="Milani C."/>
            <person name="Lugli G.A."/>
        </authorList>
    </citation>
    <scope>NUCLEOTIDE SEQUENCE [LARGE SCALE GENOMIC DNA]</scope>
    <source>
        <strain evidence="2 3">LMG 21589</strain>
    </source>
</reference>
<dbReference type="Pfam" id="PF00155">
    <property type="entry name" value="Aminotran_1_2"/>
    <property type="match status" value="1"/>
</dbReference>
<accession>A0A087D3B0</accession>
<dbReference type="Gene3D" id="3.90.1150.10">
    <property type="entry name" value="Aspartate Aminotransferase, domain 1"/>
    <property type="match status" value="2"/>
</dbReference>
<gene>
    <name evidence="2" type="ORF">BSCA_0345</name>
</gene>
<dbReference type="GO" id="GO:0004069">
    <property type="term" value="F:L-aspartate:2-oxoglutarate aminotransferase activity"/>
    <property type="evidence" value="ECO:0007669"/>
    <property type="project" value="UniProtKB-EC"/>
</dbReference>
<comment type="caution">
    <text evidence="2">The sequence shown here is derived from an EMBL/GenBank/DDBJ whole genome shotgun (WGS) entry which is preliminary data.</text>
</comment>
<dbReference type="InterPro" id="IPR015422">
    <property type="entry name" value="PyrdxlP-dep_Trfase_small"/>
</dbReference>
<dbReference type="PANTHER" id="PTHR42691:SF1">
    <property type="entry name" value="ASPARTATE AMINOTRANSFERASE YHDR-RELATED"/>
    <property type="match status" value="1"/>
</dbReference>
<proteinExistence type="predicted"/>
<dbReference type="InterPro" id="IPR004839">
    <property type="entry name" value="Aminotransferase_I/II_large"/>
</dbReference>
<dbReference type="STRING" id="158787.BSCA_0345"/>
<feature type="domain" description="Aminotransferase class I/classII large" evidence="1">
    <location>
        <begin position="37"/>
        <end position="381"/>
    </location>
</feature>
<sequence length="396" mass="43154">MINEGYKAMLGGKSVIRELSEYATARGSEIGYDNVFDYSLGNPSVPCPPSFTEAMIDLYRTAEPVALHGYSPSLGIPSVRATIADSLNRRFGMDYTADYIFPTSGAAGALAHALRAVTKPGDEIITFAPYFPEYQPYVAGTGARLTIVPADTENFQINFAAFEAAMNPGVTTVLINTPNNPSGAVYSEETLKRLAGILTAKQAEYGHDIFLISDEPYREIVFDGGTQPYPSRFYDNTLSCYSWSKSLSLPGERIGYVAVNPRATDAKLIVPMCGQISRGTGHNCPSSSIQLAVAKVVDETSDLSVYETNMNLLYDALTSIGFDVVRPGGTFYIFPKALEGDANAFCMKAKEYDLILVPSNSFGVPGYFRMAYCIDTDKVRRSIPVLEKFAHEVYGL</sequence>
<dbReference type="RefSeq" id="WP_033518835.1">
    <property type="nucleotide sequence ID" value="NZ_CAUPKV010000024.1"/>
</dbReference>
<dbReference type="AlphaFoldDB" id="A0A087D3B0"/>
<dbReference type="Gene3D" id="3.40.640.10">
    <property type="entry name" value="Type I PLP-dependent aspartate aminotransferase-like (Major domain)"/>
    <property type="match status" value="1"/>
</dbReference>
<dbReference type="InterPro" id="IPR015424">
    <property type="entry name" value="PyrdxlP-dep_Trfase"/>
</dbReference>
<dbReference type="eggNOG" id="COG0436">
    <property type="taxonomic scope" value="Bacteria"/>
</dbReference>
<dbReference type="GeneID" id="85166620"/>
<evidence type="ECO:0000313" key="2">
    <source>
        <dbReference type="EMBL" id="KFI90010.1"/>
    </source>
</evidence>
<keyword evidence="2" id="KW-0032">Aminotransferase</keyword>
<evidence type="ECO:0000313" key="3">
    <source>
        <dbReference type="Proteomes" id="UP000029033"/>
    </source>
</evidence>
<dbReference type="EMBL" id="JGZO01000034">
    <property type="protein sequence ID" value="KFI90010.1"/>
    <property type="molecule type" value="Genomic_DNA"/>
</dbReference>
<dbReference type="CDD" id="cd00609">
    <property type="entry name" value="AAT_like"/>
    <property type="match status" value="1"/>
</dbReference>
<dbReference type="NCBIfam" id="NF005305">
    <property type="entry name" value="PRK06836.1"/>
    <property type="match status" value="1"/>
</dbReference>